<comment type="caution">
    <text evidence="2">The sequence shown here is derived from an EMBL/GenBank/DDBJ whole genome shotgun (WGS) entry which is preliminary data.</text>
</comment>
<keyword evidence="1" id="KW-0812">Transmembrane</keyword>
<evidence type="ECO:0008006" key="4">
    <source>
        <dbReference type="Google" id="ProtNLM"/>
    </source>
</evidence>
<keyword evidence="1" id="KW-1133">Transmembrane helix</keyword>
<name>A0ABU0AN33_9BACI</name>
<reference evidence="2 3" key="1">
    <citation type="submission" date="2023-07" db="EMBL/GenBank/DDBJ databases">
        <title>Genomic Encyclopedia of Type Strains, Phase IV (KMG-IV): sequencing the most valuable type-strain genomes for metagenomic binning, comparative biology and taxonomic classification.</title>
        <authorList>
            <person name="Goeker M."/>
        </authorList>
    </citation>
    <scope>NUCLEOTIDE SEQUENCE [LARGE SCALE GENOMIC DNA]</scope>
    <source>
        <strain evidence="2 3">DSM 23494</strain>
    </source>
</reference>
<keyword evidence="3" id="KW-1185">Reference proteome</keyword>
<feature type="transmembrane region" description="Helical" evidence="1">
    <location>
        <begin position="6"/>
        <end position="27"/>
    </location>
</feature>
<proteinExistence type="predicted"/>
<protein>
    <recommendedName>
        <fullName evidence="4">DUF5626 domain-containing protein</fullName>
    </recommendedName>
</protein>
<sequence length="207" mass="22840">MNILNVVIILKFLSSVLLCGFVFFSMLGNSFAMGNEEGEKSPEPTLLTDEGVIFEENLNTMDLSKPFSTTEVFVDSEGNEITVESSFVPSDEITTFGSSTNNASVGVWTSKVNWGTHGMSYKFDVGKSGSQWKMSNARAHDYWGVFVKFSNPSLNISRATSTNSYPAEINSSVKADIFSNAWFHIATTTVRMETTINSKGTMKLTWN</sequence>
<accession>A0ABU0AN33</accession>
<evidence type="ECO:0000313" key="2">
    <source>
        <dbReference type="EMBL" id="MDQ0272284.1"/>
    </source>
</evidence>
<dbReference type="Gene3D" id="2.60.40.3860">
    <property type="match status" value="1"/>
</dbReference>
<dbReference type="Proteomes" id="UP001238088">
    <property type="component" value="Unassembled WGS sequence"/>
</dbReference>
<organism evidence="2 3">
    <name type="scientific">Cytobacillus purgationiresistens</name>
    <dbReference type="NCBI Taxonomy" id="863449"/>
    <lineage>
        <taxon>Bacteria</taxon>
        <taxon>Bacillati</taxon>
        <taxon>Bacillota</taxon>
        <taxon>Bacilli</taxon>
        <taxon>Bacillales</taxon>
        <taxon>Bacillaceae</taxon>
        <taxon>Cytobacillus</taxon>
    </lineage>
</organism>
<keyword evidence="1" id="KW-0472">Membrane</keyword>
<gene>
    <name evidence="2" type="ORF">J2S17_004176</name>
</gene>
<evidence type="ECO:0000313" key="3">
    <source>
        <dbReference type="Proteomes" id="UP001238088"/>
    </source>
</evidence>
<dbReference type="EMBL" id="JAUSUB010000022">
    <property type="protein sequence ID" value="MDQ0272284.1"/>
    <property type="molecule type" value="Genomic_DNA"/>
</dbReference>
<evidence type="ECO:0000256" key="1">
    <source>
        <dbReference type="SAM" id="Phobius"/>
    </source>
</evidence>